<organism evidence="1 2">
    <name type="scientific">Clostridium thermobutyricum</name>
    <dbReference type="NCBI Taxonomy" id="29372"/>
    <lineage>
        <taxon>Bacteria</taxon>
        <taxon>Bacillati</taxon>
        <taxon>Bacillota</taxon>
        <taxon>Clostridia</taxon>
        <taxon>Eubacteriales</taxon>
        <taxon>Clostridiaceae</taxon>
        <taxon>Clostridium</taxon>
    </lineage>
</organism>
<accession>N9XPQ9</accession>
<comment type="caution">
    <text evidence="1">The sequence shown here is derived from an EMBL/GenBank/DDBJ whole genome shotgun (WGS) entry which is preliminary data.</text>
</comment>
<dbReference type="PATRIC" id="fig|999411.4.peg.885"/>
<dbReference type="HOGENOM" id="CLU_2129128_0_0_9"/>
<reference evidence="1 2" key="1">
    <citation type="submission" date="2013-01" db="EMBL/GenBank/DDBJ databases">
        <title>The Genome Sequence of Clostridium colicanis 209318.</title>
        <authorList>
            <consortium name="The Broad Institute Genome Sequencing Platform"/>
            <person name="Earl A."/>
            <person name="Ward D."/>
            <person name="Feldgarden M."/>
            <person name="Gevers D."/>
            <person name="Courvalin P."/>
            <person name="Lambert T."/>
            <person name="Walker B."/>
            <person name="Young S.K."/>
            <person name="Zeng Q."/>
            <person name="Gargeya S."/>
            <person name="Fitzgerald M."/>
            <person name="Haas B."/>
            <person name="Abouelleil A."/>
            <person name="Alvarado L."/>
            <person name="Arachchi H.M."/>
            <person name="Berlin A.M."/>
            <person name="Chapman S.B."/>
            <person name="Dewar J."/>
            <person name="Goldberg J."/>
            <person name="Griggs A."/>
            <person name="Gujja S."/>
            <person name="Hansen M."/>
            <person name="Howarth C."/>
            <person name="Imamovic A."/>
            <person name="Larimer J."/>
            <person name="McCowan C."/>
            <person name="Murphy C."/>
            <person name="Neiman D."/>
            <person name="Pearson M."/>
            <person name="Priest M."/>
            <person name="Roberts A."/>
            <person name="Saif S."/>
            <person name="Shea T."/>
            <person name="Sisk P."/>
            <person name="Sykes S."/>
            <person name="Wortman J."/>
            <person name="Nusbaum C."/>
            <person name="Birren B."/>
        </authorList>
    </citation>
    <scope>NUCLEOTIDE SEQUENCE [LARGE SCALE GENOMIC DNA]</scope>
    <source>
        <strain evidence="1 2">209318</strain>
    </source>
</reference>
<gene>
    <name evidence="1" type="ORF">HMPREF1092_00912</name>
</gene>
<evidence type="ECO:0000313" key="2">
    <source>
        <dbReference type="Proteomes" id="UP000013097"/>
    </source>
</evidence>
<evidence type="ECO:0000313" key="1">
    <source>
        <dbReference type="EMBL" id="ENZ01678.1"/>
    </source>
</evidence>
<dbReference type="EMBL" id="AGYT01000008">
    <property type="protein sequence ID" value="ENZ01678.1"/>
    <property type="molecule type" value="Genomic_DNA"/>
</dbReference>
<dbReference type="AlphaFoldDB" id="N9XPQ9"/>
<keyword evidence="2" id="KW-1185">Reference proteome</keyword>
<protein>
    <submittedName>
        <fullName evidence="1">Uncharacterized protein</fullName>
    </submittedName>
</protein>
<dbReference type="Proteomes" id="UP000013097">
    <property type="component" value="Unassembled WGS sequence"/>
</dbReference>
<sequence>MVEDLEKYKIRSVRIKTLKQERNVFSYDKERVRKINKEINELNYYQQKVKNGLLILKENEREIIHKRYMDLDYQFKSSYRLAQDLYTSYSLLRAQYNSAIKKLEDLDTGRGLH</sequence>
<name>N9XPQ9_9CLOT</name>
<dbReference type="RefSeq" id="WP_002597414.1">
    <property type="nucleotide sequence ID" value="NZ_CAUWHC010000004.1"/>
</dbReference>
<proteinExistence type="predicted"/>